<dbReference type="PROSITE" id="PS50082">
    <property type="entry name" value="WD_REPEATS_2"/>
    <property type="match status" value="1"/>
</dbReference>
<evidence type="ECO:0000313" key="7">
    <source>
        <dbReference type="Proteomes" id="UP001519460"/>
    </source>
</evidence>
<keyword evidence="3" id="KW-0131">Cell cycle</keyword>
<sequence length="184" mass="19794">GTSSGRVYQFDTRDNTPHAAKCPPSHRRDVCSVQLSPDESTLACGGDDGQVSVWEPRASSVIGKISAHKAGAKVCSVLWSEEYRELVSAQSSADTNSILLWSAKDLNLQLFARLAPPQGRPLHQCLSPDGSTLVSAGSDTVLEVATRPLIAAQFSFCCCSVYSLSWVQRLLKNICDCLHCIGRG</sequence>
<dbReference type="PANTHER" id="PTHR19918:SF1">
    <property type="entry name" value="FIZZY-RELATED PROTEIN HOMOLOG"/>
    <property type="match status" value="1"/>
</dbReference>
<protein>
    <submittedName>
        <fullName evidence="6">Uncharacterized protein</fullName>
    </submittedName>
</protein>
<proteinExistence type="predicted"/>
<organism evidence="6 7">
    <name type="scientific">Batillaria attramentaria</name>
    <dbReference type="NCBI Taxonomy" id="370345"/>
    <lineage>
        <taxon>Eukaryota</taxon>
        <taxon>Metazoa</taxon>
        <taxon>Spiralia</taxon>
        <taxon>Lophotrochozoa</taxon>
        <taxon>Mollusca</taxon>
        <taxon>Gastropoda</taxon>
        <taxon>Caenogastropoda</taxon>
        <taxon>Sorbeoconcha</taxon>
        <taxon>Cerithioidea</taxon>
        <taxon>Batillariidae</taxon>
        <taxon>Batillaria</taxon>
    </lineage>
</organism>
<comment type="caution">
    <text evidence="6">The sequence shown here is derived from an EMBL/GenBank/DDBJ whole genome shotgun (WGS) entry which is preliminary data.</text>
</comment>
<dbReference type="AlphaFoldDB" id="A0ABD0L9J1"/>
<dbReference type="EMBL" id="JACVVK020000071">
    <property type="protein sequence ID" value="KAK7495822.1"/>
    <property type="molecule type" value="Genomic_DNA"/>
</dbReference>
<keyword evidence="1 4" id="KW-0853">WD repeat</keyword>
<evidence type="ECO:0000256" key="1">
    <source>
        <dbReference type="ARBA" id="ARBA00022574"/>
    </source>
</evidence>
<evidence type="ECO:0000313" key="6">
    <source>
        <dbReference type="EMBL" id="KAK7495822.1"/>
    </source>
</evidence>
<dbReference type="PANTHER" id="PTHR19918">
    <property type="entry name" value="CELL DIVISION CYCLE 20 CDC20 FIZZY -RELATED"/>
    <property type="match status" value="1"/>
</dbReference>
<accession>A0ABD0L9J1</accession>
<evidence type="ECO:0000256" key="4">
    <source>
        <dbReference type="PROSITE-ProRule" id="PRU00221"/>
    </source>
</evidence>
<evidence type="ECO:0000256" key="3">
    <source>
        <dbReference type="ARBA" id="ARBA00023306"/>
    </source>
</evidence>
<reference evidence="6 7" key="1">
    <citation type="journal article" date="2023" name="Sci. Data">
        <title>Genome assembly of the Korean intertidal mud-creeper Batillaria attramentaria.</title>
        <authorList>
            <person name="Patra A.K."/>
            <person name="Ho P.T."/>
            <person name="Jun S."/>
            <person name="Lee S.J."/>
            <person name="Kim Y."/>
            <person name="Won Y.J."/>
        </authorList>
    </citation>
    <scope>NUCLEOTIDE SEQUENCE [LARGE SCALE GENOMIC DNA]</scope>
    <source>
        <strain evidence="6">Wonlab-2016</strain>
    </source>
</reference>
<name>A0ABD0L9J1_9CAEN</name>
<evidence type="ECO:0000256" key="5">
    <source>
        <dbReference type="SAM" id="MobiDB-lite"/>
    </source>
</evidence>
<dbReference type="InterPro" id="IPR033010">
    <property type="entry name" value="Cdc20/Fizzy"/>
</dbReference>
<feature type="non-terminal residue" evidence="6">
    <location>
        <position position="1"/>
    </location>
</feature>
<evidence type="ECO:0000256" key="2">
    <source>
        <dbReference type="ARBA" id="ARBA00022737"/>
    </source>
</evidence>
<gene>
    <name evidence="6" type="ORF">BaRGS_00012812</name>
</gene>
<dbReference type="PROSITE" id="PS50294">
    <property type="entry name" value="WD_REPEATS_REGION"/>
    <property type="match status" value="1"/>
</dbReference>
<keyword evidence="7" id="KW-1185">Reference proteome</keyword>
<dbReference type="SUPFAM" id="SSF50978">
    <property type="entry name" value="WD40 repeat-like"/>
    <property type="match status" value="1"/>
</dbReference>
<dbReference type="Gene3D" id="2.130.10.10">
    <property type="entry name" value="YVTN repeat-like/Quinoprotein amine dehydrogenase"/>
    <property type="match status" value="2"/>
</dbReference>
<dbReference type="InterPro" id="IPR001680">
    <property type="entry name" value="WD40_rpt"/>
</dbReference>
<dbReference type="SMART" id="SM00320">
    <property type="entry name" value="WD40"/>
    <property type="match status" value="3"/>
</dbReference>
<feature type="repeat" description="WD" evidence="4">
    <location>
        <begin position="23"/>
        <end position="64"/>
    </location>
</feature>
<dbReference type="Pfam" id="PF00400">
    <property type="entry name" value="WD40"/>
    <property type="match status" value="1"/>
</dbReference>
<dbReference type="InterPro" id="IPR015943">
    <property type="entry name" value="WD40/YVTN_repeat-like_dom_sf"/>
</dbReference>
<keyword evidence="2" id="KW-0677">Repeat</keyword>
<dbReference type="InterPro" id="IPR036322">
    <property type="entry name" value="WD40_repeat_dom_sf"/>
</dbReference>
<feature type="region of interest" description="Disordered" evidence="5">
    <location>
        <begin position="1"/>
        <end position="23"/>
    </location>
</feature>
<dbReference type="Proteomes" id="UP001519460">
    <property type="component" value="Unassembled WGS sequence"/>
</dbReference>